<dbReference type="SMART" id="SM00421">
    <property type="entry name" value="HTH_LUXR"/>
    <property type="match status" value="1"/>
</dbReference>
<dbReference type="InterPro" id="IPR019092">
    <property type="entry name" value="SSO2081-like_dom"/>
</dbReference>
<evidence type="ECO:0000313" key="2">
    <source>
        <dbReference type="EMBL" id="HDX33827.1"/>
    </source>
</evidence>
<reference evidence="2" key="1">
    <citation type="journal article" date="2020" name="mSystems">
        <title>Genome- and Community-Level Interaction Insights into Carbon Utilization and Element Cycling Functions of Hydrothermarchaeota in Hydrothermal Sediment.</title>
        <authorList>
            <person name="Zhou Z."/>
            <person name="Liu Y."/>
            <person name="Xu W."/>
            <person name="Pan J."/>
            <person name="Luo Z.H."/>
            <person name="Li M."/>
        </authorList>
    </citation>
    <scope>NUCLEOTIDE SEQUENCE [LARGE SCALE GENOMIC DNA]</scope>
    <source>
        <strain evidence="2">SpSt-289</strain>
    </source>
</reference>
<dbReference type="EMBL" id="DSMG01000207">
    <property type="protein sequence ID" value="HDX33827.1"/>
    <property type="molecule type" value="Genomic_DNA"/>
</dbReference>
<keyword evidence="2" id="KW-0418">Kinase</keyword>
<feature type="domain" description="HTH luxR-type" evidence="1">
    <location>
        <begin position="222"/>
        <end position="272"/>
    </location>
</feature>
<dbReference type="Pfam" id="PF00196">
    <property type="entry name" value="GerE"/>
    <property type="match status" value="1"/>
</dbReference>
<evidence type="ECO:0000259" key="1">
    <source>
        <dbReference type="SMART" id="SM00421"/>
    </source>
</evidence>
<dbReference type="InterPro" id="IPR016032">
    <property type="entry name" value="Sig_transdc_resp-reg_C-effctor"/>
</dbReference>
<dbReference type="CDD" id="cd06170">
    <property type="entry name" value="LuxR_C_like"/>
    <property type="match status" value="1"/>
</dbReference>
<dbReference type="Gene3D" id="1.10.10.10">
    <property type="entry name" value="Winged helix-like DNA-binding domain superfamily/Winged helix DNA-binding domain"/>
    <property type="match status" value="1"/>
</dbReference>
<gene>
    <name evidence="2" type="ORF">ENQ20_20445</name>
</gene>
<dbReference type="Gene3D" id="3.40.50.10770">
    <property type="entry name" value="Hypothetical protein VC1899 like domain (Restriction endonuclease-like)"/>
    <property type="match status" value="1"/>
</dbReference>
<name>A0A7C1JVM8_9CHLR</name>
<dbReference type="GO" id="GO:0006355">
    <property type="term" value="P:regulation of DNA-templated transcription"/>
    <property type="evidence" value="ECO:0007669"/>
    <property type="project" value="InterPro"/>
</dbReference>
<dbReference type="GO" id="GO:0016301">
    <property type="term" value="F:kinase activity"/>
    <property type="evidence" value="ECO:0007669"/>
    <property type="project" value="UniProtKB-KW"/>
</dbReference>
<dbReference type="SUPFAM" id="SSF46894">
    <property type="entry name" value="C-terminal effector domain of the bipartite response regulators"/>
    <property type="match status" value="1"/>
</dbReference>
<keyword evidence="2" id="KW-0808">Transferase</keyword>
<comment type="caution">
    <text evidence="2">The sequence shown here is derived from an EMBL/GenBank/DDBJ whole genome shotgun (WGS) entry which is preliminary data.</text>
</comment>
<protein>
    <submittedName>
        <fullName evidence="2">Histidine kinase</fullName>
    </submittedName>
</protein>
<dbReference type="InterPro" id="IPR036388">
    <property type="entry name" value="WH-like_DNA-bd_sf"/>
</dbReference>
<dbReference type="Pfam" id="PF09623">
    <property type="entry name" value="Cas_NE0113"/>
    <property type="match status" value="1"/>
</dbReference>
<dbReference type="PRINTS" id="PR00038">
    <property type="entry name" value="HTHLUXR"/>
</dbReference>
<proteinExistence type="predicted"/>
<dbReference type="AlphaFoldDB" id="A0A7C1JVM8"/>
<sequence length="295" mass="33449">MSENNTNRSSAATLIATLGGQPQVVTFTLDALFAQGEQISEVYLVHLSLENPRIRQALHRLQQEFLDDHYAGRRCRLRRAPIQSNGQTLTDIRTAADAEATWQSIRNLIAELKNEGRKLHLGLSGGRRMMALLAMSAAALLFDHQDRIWHLYTPEETLRRVKDGAVMHVTPADGVQLIQTPIVPWGAYFPALRMLAQTSMLTVQEQLRLFTAMEDPACRQVWERLSPRRREVLRAFAEGKRPDEVAAALSISLSTVNTHKTAILAECRVVWGLPDDEPLDYRFLRDRFARFVQQV</sequence>
<organism evidence="2">
    <name type="scientific">Caldilinea aerophila</name>
    <dbReference type="NCBI Taxonomy" id="133453"/>
    <lineage>
        <taxon>Bacteria</taxon>
        <taxon>Bacillati</taxon>
        <taxon>Chloroflexota</taxon>
        <taxon>Caldilineae</taxon>
        <taxon>Caldilineales</taxon>
        <taxon>Caldilineaceae</taxon>
        <taxon>Caldilinea</taxon>
    </lineage>
</organism>
<dbReference type="InterPro" id="IPR000792">
    <property type="entry name" value="Tscrpt_reg_LuxR_C"/>
</dbReference>
<accession>A0A7C1JVM8</accession>
<dbReference type="GO" id="GO:0003677">
    <property type="term" value="F:DNA binding"/>
    <property type="evidence" value="ECO:0007669"/>
    <property type="project" value="InterPro"/>
</dbReference>